<gene>
    <name evidence="1" type="ORF">PJF56_01140</name>
</gene>
<dbReference type="Proteomes" id="UP001231370">
    <property type="component" value="Unassembled WGS sequence"/>
</dbReference>
<comment type="caution">
    <text evidence="1">The sequence shown here is derived from an EMBL/GenBank/DDBJ whole genome shotgun (WGS) entry which is preliminary data.</text>
</comment>
<evidence type="ECO:0000313" key="1">
    <source>
        <dbReference type="EMBL" id="MDJ1177458.1"/>
    </source>
</evidence>
<protein>
    <submittedName>
        <fullName evidence="1">Uncharacterized protein</fullName>
    </submittedName>
</protein>
<keyword evidence="2" id="KW-1185">Reference proteome</keyword>
<dbReference type="EMBL" id="JAQPOK010000006">
    <property type="protein sequence ID" value="MDJ1177458.1"/>
    <property type="molecule type" value="Genomic_DNA"/>
</dbReference>
<evidence type="ECO:0000313" key="2">
    <source>
        <dbReference type="Proteomes" id="UP001231370"/>
    </source>
</evidence>
<name>A0ABT7BGQ5_9CYAN</name>
<reference evidence="1 2" key="1">
    <citation type="submission" date="2023-01" db="EMBL/GenBank/DDBJ databases">
        <title>Novel diversity within Roseofilum (Cyanobacteria; Desertifilaceae) from marine benthic mats with descriptions of four novel species.</title>
        <authorList>
            <person name="Wang Y."/>
            <person name="Berthold D.E."/>
            <person name="Hu J."/>
            <person name="Lefler F.W."/>
            <person name="Laughinghouse H.D. IV."/>
        </authorList>
    </citation>
    <scope>NUCLEOTIDE SEQUENCE [LARGE SCALE GENOMIC DNA]</scope>
    <source>
        <strain evidence="1 2">BLCC-M91</strain>
    </source>
</reference>
<organism evidence="1 2">
    <name type="scientific">Roseofilum halophilum BLCC-M91</name>
    <dbReference type="NCBI Taxonomy" id="3022259"/>
    <lineage>
        <taxon>Bacteria</taxon>
        <taxon>Bacillati</taxon>
        <taxon>Cyanobacteriota</taxon>
        <taxon>Cyanophyceae</taxon>
        <taxon>Desertifilales</taxon>
        <taxon>Desertifilaceae</taxon>
        <taxon>Roseofilum</taxon>
        <taxon>Roseofilum halophilum</taxon>
    </lineage>
</organism>
<sequence length="42" mass="4855">MGFPEWWIDGEIDGVGDRLRGDRADERGDLLMKKCFSPLFPE</sequence>
<accession>A0ABT7BGQ5</accession>
<proteinExistence type="predicted"/>
<dbReference type="RefSeq" id="WP_283760788.1">
    <property type="nucleotide sequence ID" value="NZ_JAQPOK010000006.1"/>
</dbReference>